<proteinExistence type="predicted"/>
<dbReference type="Proteomes" id="UP000694005">
    <property type="component" value="Chromosome A09"/>
</dbReference>
<accession>A0A8D9CKM4</accession>
<reference evidence="1 2" key="1">
    <citation type="submission" date="2021-07" db="EMBL/GenBank/DDBJ databases">
        <authorList>
            <consortium name="Genoscope - CEA"/>
            <person name="William W."/>
        </authorList>
    </citation>
    <scope>NUCLEOTIDE SEQUENCE [LARGE SCALE GENOMIC DNA]</scope>
</reference>
<gene>
    <name evidence="1" type="ORF">BRAPAZ1V2_A09P07270.2</name>
</gene>
<protein>
    <submittedName>
        <fullName evidence="1">Uncharacterized protein</fullName>
    </submittedName>
</protein>
<dbReference type="EMBL" id="LS974625">
    <property type="protein sequence ID" value="CAG7860260.1"/>
    <property type="molecule type" value="Genomic_DNA"/>
</dbReference>
<dbReference type="Gramene" id="A09p07270.2_BraZ1">
    <property type="protein sequence ID" value="A09p07270.2_BraZ1.CDS.1"/>
    <property type="gene ID" value="A09g07270.2_BraZ1"/>
</dbReference>
<evidence type="ECO:0000313" key="1">
    <source>
        <dbReference type="EMBL" id="CAG7860260.1"/>
    </source>
</evidence>
<dbReference type="AlphaFoldDB" id="A0A8D9CKM4"/>
<feature type="non-terminal residue" evidence="1">
    <location>
        <position position="1"/>
    </location>
</feature>
<feature type="non-terminal residue" evidence="1">
    <location>
        <position position="45"/>
    </location>
</feature>
<organism evidence="1 2">
    <name type="scientific">Brassica campestris</name>
    <name type="common">Field mustard</name>
    <dbReference type="NCBI Taxonomy" id="3711"/>
    <lineage>
        <taxon>Eukaryota</taxon>
        <taxon>Viridiplantae</taxon>
        <taxon>Streptophyta</taxon>
        <taxon>Embryophyta</taxon>
        <taxon>Tracheophyta</taxon>
        <taxon>Spermatophyta</taxon>
        <taxon>Magnoliopsida</taxon>
        <taxon>eudicotyledons</taxon>
        <taxon>Gunneridae</taxon>
        <taxon>Pentapetalae</taxon>
        <taxon>rosids</taxon>
        <taxon>malvids</taxon>
        <taxon>Brassicales</taxon>
        <taxon>Brassicaceae</taxon>
        <taxon>Brassiceae</taxon>
        <taxon>Brassica</taxon>
    </lineage>
</organism>
<sequence length="45" mass="4816">CLTVANSISNSTGATLLQHGAHKEITRSFSIAFGYYWCPGSLVTI</sequence>
<evidence type="ECO:0000313" key="2">
    <source>
        <dbReference type="Proteomes" id="UP000694005"/>
    </source>
</evidence>
<name>A0A8D9CKM4_BRACM</name>